<dbReference type="AlphaFoldDB" id="A0A1N6CTE6"/>
<feature type="signal peptide" evidence="1">
    <location>
        <begin position="1"/>
        <end position="20"/>
    </location>
</feature>
<dbReference type="STRING" id="1123272.SAMN02745824_0932"/>
<dbReference type="EMBL" id="FSQW01000001">
    <property type="protein sequence ID" value="SIN61664.1"/>
    <property type="molecule type" value="Genomic_DNA"/>
</dbReference>
<keyword evidence="3" id="KW-1185">Reference proteome</keyword>
<reference evidence="3" key="1">
    <citation type="submission" date="2016-11" db="EMBL/GenBank/DDBJ databases">
        <authorList>
            <person name="Varghese N."/>
            <person name="Submissions S."/>
        </authorList>
    </citation>
    <scope>NUCLEOTIDE SEQUENCE [LARGE SCALE GENOMIC DNA]</scope>
    <source>
        <strain evidence="3">DSM 22363</strain>
    </source>
</reference>
<evidence type="ECO:0000313" key="2">
    <source>
        <dbReference type="EMBL" id="SIN61664.1"/>
    </source>
</evidence>
<organism evidence="2 3">
    <name type="scientific">Parasphingorhabdus marina DSM 22363</name>
    <dbReference type="NCBI Taxonomy" id="1123272"/>
    <lineage>
        <taxon>Bacteria</taxon>
        <taxon>Pseudomonadati</taxon>
        <taxon>Pseudomonadota</taxon>
        <taxon>Alphaproteobacteria</taxon>
        <taxon>Sphingomonadales</taxon>
        <taxon>Sphingomonadaceae</taxon>
        <taxon>Parasphingorhabdus</taxon>
    </lineage>
</organism>
<dbReference type="Proteomes" id="UP000185192">
    <property type="component" value="Unassembled WGS sequence"/>
</dbReference>
<accession>A0A1N6CTE6</accession>
<evidence type="ECO:0000256" key="1">
    <source>
        <dbReference type="SAM" id="SignalP"/>
    </source>
</evidence>
<evidence type="ECO:0000313" key="3">
    <source>
        <dbReference type="Proteomes" id="UP000185192"/>
    </source>
</evidence>
<keyword evidence="1" id="KW-0732">Signal</keyword>
<proteinExistence type="predicted"/>
<name>A0A1N6CTE6_9SPHN</name>
<dbReference type="OrthoDB" id="7449537at2"/>
<protein>
    <submittedName>
        <fullName evidence="2">Uncharacterized protein</fullName>
    </submittedName>
</protein>
<gene>
    <name evidence="2" type="ORF">SAMN02745824_0932</name>
</gene>
<feature type="chain" id="PRO_5012410268" evidence="1">
    <location>
        <begin position="21"/>
        <end position="143"/>
    </location>
</feature>
<sequence>MKNYLLALMIGAVASSATNAAAQSATELTAPELTAAARTTIVQPESSAENDDVVTPAASDLLSSVLSPEELNRMSSGNQIAINNQAFIAENTGNTIDGDYTAGDVNFSDDAFSSFNGLGNIVVNTGAQSSLQAGMSITINVNE</sequence>
<dbReference type="RefSeq" id="WP_074203932.1">
    <property type="nucleotide sequence ID" value="NZ_FSQW01000001.1"/>
</dbReference>